<proteinExistence type="predicted"/>
<dbReference type="PANTHER" id="PTHR36507">
    <property type="entry name" value="BLL1555 PROTEIN"/>
    <property type="match status" value="1"/>
</dbReference>
<dbReference type="RefSeq" id="WP_092406279.1">
    <property type="nucleotide sequence ID" value="NZ_FOVF01000006.1"/>
</dbReference>
<gene>
    <name evidence="1" type="ORF">SAMN05216289_106142</name>
</gene>
<dbReference type="OrthoDB" id="9772097at2"/>
<dbReference type="InterPro" id="IPR052721">
    <property type="entry name" value="ET_Amicyanin"/>
</dbReference>
<dbReference type="PANTHER" id="PTHR36507:SF1">
    <property type="entry name" value="BLL1555 PROTEIN"/>
    <property type="match status" value="1"/>
</dbReference>
<reference evidence="1 2" key="1">
    <citation type="submission" date="2016-10" db="EMBL/GenBank/DDBJ databases">
        <authorList>
            <person name="de Groot N.N."/>
        </authorList>
    </citation>
    <scope>NUCLEOTIDE SEQUENCE [LARGE SCALE GENOMIC DNA]</scope>
    <source>
        <strain evidence="1 2">CGMCC 1.7659</strain>
    </source>
</reference>
<evidence type="ECO:0000313" key="1">
    <source>
        <dbReference type="EMBL" id="SFN18081.1"/>
    </source>
</evidence>
<dbReference type="InterPro" id="IPR008972">
    <property type="entry name" value="Cupredoxin"/>
</dbReference>
<dbReference type="EMBL" id="FOVF01000006">
    <property type="protein sequence ID" value="SFN18081.1"/>
    <property type="molecule type" value="Genomic_DNA"/>
</dbReference>
<evidence type="ECO:0000313" key="2">
    <source>
        <dbReference type="Proteomes" id="UP000198575"/>
    </source>
</evidence>
<dbReference type="Proteomes" id="UP000198575">
    <property type="component" value="Unassembled WGS sequence"/>
</dbReference>
<protein>
    <recommendedName>
        <fullName evidence="3">Plastocyanin</fullName>
    </recommendedName>
</protein>
<dbReference type="AlphaFoldDB" id="A0A1I4WWG6"/>
<organism evidence="1 2">
    <name type="scientific">Dokdonella immobilis</name>
    <dbReference type="NCBI Taxonomy" id="578942"/>
    <lineage>
        <taxon>Bacteria</taxon>
        <taxon>Pseudomonadati</taxon>
        <taxon>Pseudomonadota</taxon>
        <taxon>Gammaproteobacteria</taxon>
        <taxon>Lysobacterales</taxon>
        <taxon>Rhodanobacteraceae</taxon>
        <taxon>Dokdonella</taxon>
    </lineage>
</organism>
<evidence type="ECO:0008006" key="3">
    <source>
        <dbReference type="Google" id="ProtNLM"/>
    </source>
</evidence>
<name>A0A1I4WWG6_9GAMM</name>
<accession>A0A1I4WWG6</accession>
<dbReference type="STRING" id="578942.SAMN05216289_106142"/>
<dbReference type="Gene3D" id="2.60.40.420">
    <property type="entry name" value="Cupredoxins - blue copper proteins"/>
    <property type="match status" value="1"/>
</dbReference>
<dbReference type="SUPFAM" id="SSF49503">
    <property type="entry name" value="Cupredoxins"/>
    <property type="match status" value="1"/>
</dbReference>
<keyword evidence="2" id="KW-1185">Reference proteome</keyword>
<sequence>MPATVRAPATAFEVGTLRGQLQLVAAAGQDIGAGEMRQAVVYYVADQGAAPVRPGRYRIYTHNKQFEPESMVIPLGSTISFPNQDEILHNVFSVTPKSSFDLGIYGEGKSAEYTFKQTGLVLINCNVHHAMQANVLVIDSPYFSSPGDDGGFELKNLPAGTGTLMVWHPRAASEATVQRIPAAGPVVLRLSLTKPRISDHLNKERKPY</sequence>